<proteinExistence type="predicted"/>
<dbReference type="Pfam" id="PF04365">
    <property type="entry name" value="BrnT_toxin"/>
    <property type="match status" value="1"/>
</dbReference>
<name>A0A0S4LAE5_9BACT</name>
<evidence type="ECO:0000313" key="2">
    <source>
        <dbReference type="Proteomes" id="UP000199032"/>
    </source>
</evidence>
<dbReference type="RefSeq" id="WP_090745157.1">
    <property type="nucleotide sequence ID" value="NZ_CZQA01000001.1"/>
</dbReference>
<accession>A0A0S4LAE5</accession>
<evidence type="ECO:0008006" key="3">
    <source>
        <dbReference type="Google" id="ProtNLM"/>
    </source>
</evidence>
<dbReference type="Proteomes" id="UP000199032">
    <property type="component" value="Unassembled WGS sequence"/>
</dbReference>
<dbReference type="AlphaFoldDB" id="A0A0S4LAE5"/>
<keyword evidence="2" id="KW-1185">Reference proteome</keyword>
<sequence length="106" mass="12726">MTRLPGVEGFNWDEANLAKNWEKHRVTPWECEQVFFNLPLVVADDLAHSMVEPRYYVLGQTDAGRRLFIVFTIRRRRIRIISARDMSPKERRMYRDQTQKKTDVQE</sequence>
<organism evidence="1 2">
    <name type="scientific">Candidatus Nitrospira nitrosa</name>
    <dbReference type="NCBI Taxonomy" id="1742972"/>
    <lineage>
        <taxon>Bacteria</taxon>
        <taxon>Pseudomonadati</taxon>
        <taxon>Nitrospirota</taxon>
        <taxon>Nitrospiria</taxon>
        <taxon>Nitrospirales</taxon>
        <taxon>Nitrospiraceae</taxon>
        <taxon>Nitrospira</taxon>
    </lineage>
</organism>
<dbReference type="EMBL" id="CZQA01000001">
    <property type="protein sequence ID" value="CUS33600.1"/>
    <property type="molecule type" value="Genomic_DNA"/>
</dbReference>
<dbReference type="Gene3D" id="3.10.450.530">
    <property type="entry name" value="Ribonuclease toxin, BrnT, of type II toxin-antitoxin system"/>
    <property type="match status" value="1"/>
</dbReference>
<dbReference type="STRING" id="1742972.COMA1_11243"/>
<evidence type="ECO:0000313" key="1">
    <source>
        <dbReference type="EMBL" id="CUS33600.1"/>
    </source>
</evidence>
<dbReference type="InterPro" id="IPR038573">
    <property type="entry name" value="BrnT_sf"/>
</dbReference>
<dbReference type="OrthoDB" id="9798158at2"/>
<reference evidence="1 2" key="1">
    <citation type="submission" date="2015-10" db="EMBL/GenBank/DDBJ databases">
        <authorList>
            <person name="Gilbert D.G."/>
        </authorList>
    </citation>
    <scope>NUCLEOTIDE SEQUENCE [LARGE SCALE GENOMIC DNA]</scope>
    <source>
        <strain evidence="1">COMA1</strain>
    </source>
</reference>
<protein>
    <recommendedName>
        <fullName evidence="3">BrnT family toxin</fullName>
    </recommendedName>
</protein>
<gene>
    <name evidence="1" type="ORF">COMA1_11243</name>
</gene>
<dbReference type="InterPro" id="IPR007460">
    <property type="entry name" value="BrnT_toxin"/>
</dbReference>